<dbReference type="SUPFAM" id="SSF55729">
    <property type="entry name" value="Acyl-CoA N-acyltransferases (Nat)"/>
    <property type="match status" value="1"/>
</dbReference>
<reference evidence="2 3" key="1">
    <citation type="submission" date="2015-02" db="EMBL/GenBank/DDBJ databases">
        <title>Evolution of amylase-binding proteins of oral streptococcal species.</title>
        <authorList>
            <person name="Haase E.M."/>
        </authorList>
    </citation>
    <scope>NUCLEOTIDE SEQUENCE [LARGE SCALE GENOMIC DNA]</scope>
    <source>
        <strain evidence="3">UB10712</strain>
    </source>
</reference>
<dbReference type="PANTHER" id="PTHR43792:SF1">
    <property type="entry name" value="N-ACETYLTRANSFERASE DOMAIN-CONTAINING PROTEIN"/>
    <property type="match status" value="1"/>
</dbReference>
<proteinExistence type="predicted"/>
<dbReference type="Gene3D" id="3.40.630.30">
    <property type="match status" value="1"/>
</dbReference>
<dbReference type="EMBL" id="JYGN01000003">
    <property type="protein sequence ID" value="KJQ64796.1"/>
    <property type="molecule type" value="Genomic_DNA"/>
</dbReference>
<evidence type="ECO:0000313" key="3">
    <source>
        <dbReference type="Proteomes" id="UP000033375"/>
    </source>
</evidence>
<comment type="caution">
    <text evidence="2">The sequence shown here is derived from an EMBL/GenBank/DDBJ whole genome shotgun (WGS) entry which is preliminary data.</text>
</comment>
<dbReference type="GO" id="GO:0016747">
    <property type="term" value="F:acyltransferase activity, transferring groups other than amino-acyl groups"/>
    <property type="evidence" value="ECO:0007669"/>
    <property type="project" value="InterPro"/>
</dbReference>
<dbReference type="InterPro" id="IPR000182">
    <property type="entry name" value="GNAT_dom"/>
</dbReference>
<dbReference type="Proteomes" id="UP000033375">
    <property type="component" value="Unassembled WGS sequence"/>
</dbReference>
<dbReference type="RefSeq" id="WP_012000179.1">
    <property type="nucleotide sequence ID" value="NZ_CABEIB010000003.1"/>
</dbReference>
<evidence type="ECO:0000259" key="1">
    <source>
        <dbReference type="Pfam" id="PF13302"/>
    </source>
</evidence>
<evidence type="ECO:0000313" key="2">
    <source>
        <dbReference type="EMBL" id="KJQ64796.1"/>
    </source>
</evidence>
<organism evidence="2 3">
    <name type="scientific">Streptococcus gordonii</name>
    <dbReference type="NCBI Taxonomy" id="1302"/>
    <lineage>
        <taxon>Bacteria</taxon>
        <taxon>Bacillati</taxon>
        <taxon>Bacillota</taxon>
        <taxon>Bacilli</taxon>
        <taxon>Lactobacillales</taxon>
        <taxon>Streptococcaceae</taxon>
        <taxon>Streptococcus</taxon>
    </lineage>
</organism>
<feature type="domain" description="N-acetyltransferase" evidence="1">
    <location>
        <begin position="18"/>
        <end position="153"/>
    </location>
</feature>
<gene>
    <name evidence="2" type="ORF">TZ88_01031</name>
</gene>
<dbReference type="Pfam" id="PF13302">
    <property type="entry name" value="Acetyltransf_3"/>
    <property type="match status" value="1"/>
</dbReference>
<dbReference type="AlphaFoldDB" id="A0AB34SB78"/>
<protein>
    <submittedName>
        <fullName evidence="2">Acetyltransferase (GNAT) family protein</fullName>
    </submittedName>
</protein>
<accession>A0AB34SB78</accession>
<name>A0AB34SB78_STRGN</name>
<sequence>MENIYVKLSRHIRLETDRLVLRPVTLDDAPAMFEYASDEENTRYTFETNKSLEETRNNIALFYLANPLGRWGIEVKSSGQFIGTIDLHKINLDLKTAAIGYVLNKRYWNQGYTTEANCAVIKLTFEEIGMNKLVALHDKANPASGRVMQKSGMIFSHEEPYASLDKHEKGRLVTRVYYGLTKEQYFADK</sequence>
<dbReference type="PANTHER" id="PTHR43792">
    <property type="entry name" value="GNAT FAMILY, PUTATIVE (AFU_ORTHOLOGUE AFUA_3G00765)-RELATED-RELATED"/>
    <property type="match status" value="1"/>
</dbReference>
<dbReference type="InterPro" id="IPR051531">
    <property type="entry name" value="N-acetyltransferase"/>
</dbReference>
<dbReference type="InterPro" id="IPR016181">
    <property type="entry name" value="Acyl_CoA_acyltransferase"/>
</dbReference>